<evidence type="ECO:0000313" key="4">
    <source>
        <dbReference type="WBParaSite" id="GPUH_0001974401-mRNA-1"/>
    </source>
</evidence>
<proteinExistence type="predicted"/>
<accession>A0A183EFH8</accession>
<dbReference type="EMBL" id="UYRT01089020">
    <property type="protein sequence ID" value="VDN34417.1"/>
    <property type="molecule type" value="Genomic_DNA"/>
</dbReference>
<organism evidence="4">
    <name type="scientific">Gongylonema pulchrum</name>
    <dbReference type="NCBI Taxonomy" id="637853"/>
    <lineage>
        <taxon>Eukaryota</taxon>
        <taxon>Metazoa</taxon>
        <taxon>Ecdysozoa</taxon>
        <taxon>Nematoda</taxon>
        <taxon>Chromadorea</taxon>
        <taxon>Rhabditida</taxon>
        <taxon>Spirurina</taxon>
        <taxon>Spiruromorpha</taxon>
        <taxon>Spiruroidea</taxon>
        <taxon>Gongylonematidae</taxon>
        <taxon>Gongylonema</taxon>
    </lineage>
</organism>
<evidence type="ECO:0000313" key="3">
    <source>
        <dbReference type="Proteomes" id="UP000271098"/>
    </source>
</evidence>
<feature type="region of interest" description="Disordered" evidence="1">
    <location>
        <begin position="1"/>
        <end position="66"/>
    </location>
</feature>
<dbReference type="AlphaFoldDB" id="A0A183EFH8"/>
<protein>
    <submittedName>
        <fullName evidence="4">Stress response protein</fullName>
    </submittedName>
</protein>
<evidence type="ECO:0000313" key="2">
    <source>
        <dbReference type="EMBL" id="VDN34417.1"/>
    </source>
</evidence>
<name>A0A183EFH8_9BILA</name>
<reference evidence="4" key="1">
    <citation type="submission" date="2016-06" db="UniProtKB">
        <authorList>
            <consortium name="WormBaseParasite"/>
        </authorList>
    </citation>
    <scope>IDENTIFICATION</scope>
</reference>
<sequence>MKLLVRNSGRKTMTVVGDDGRPDAALEAGIGYRKQEGKKGASQEFEARTADSSKEENKPTRHCKEK</sequence>
<dbReference type="WBParaSite" id="GPUH_0001974401-mRNA-1">
    <property type="protein sequence ID" value="GPUH_0001974401-mRNA-1"/>
    <property type="gene ID" value="GPUH_0001974401"/>
</dbReference>
<dbReference type="Proteomes" id="UP000271098">
    <property type="component" value="Unassembled WGS sequence"/>
</dbReference>
<keyword evidence="3" id="KW-1185">Reference proteome</keyword>
<evidence type="ECO:0000256" key="1">
    <source>
        <dbReference type="SAM" id="MobiDB-lite"/>
    </source>
</evidence>
<gene>
    <name evidence="2" type="ORF">GPUH_LOCUS19719</name>
</gene>
<reference evidence="2 3" key="2">
    <citation type="submission" date="2018-11" db="EMBL/GenBank/DDBJ databases">
        <authorList>
            <consortium name="Pathogen Informatics"/>
        </authorList>
    </citation>
    <scope>NUCLEOTIDE SEQUENCE [LARGE SCALE GENOMIC DNA]</scope>
</reference>
<feature type="compositionally biased region" description="Basic and acidic residues" evidence="1">
    <location>
        <begin position="33"/>
        <end position="66"/>
    </location>
</feature>